<dbReference type="RefSeq" id="WP_208344027.1">
    <property type="nucleotide sequence ID" value="NZ_CAWQFN010000460.1"/>
</dbReference>
<dbReference type="Gene3D" id="3.20.20.80">
    <property type="entry name" value="Glycosidases"/>
    <property type="match status" value="1"/>
</dbReference>
<evidence type="ECO:0000313" key="3">
    <source>
        <dbReference type="Proteomes" id="UP000667802"/>
    </source>
</evidence>
<sequence>MEEIQFGKDEINTLILTYDPLNKSHMISGFGGQIWMDDSRAVRIATDQGWSMVRMSIEDKKPDGKKVKLSKSRNSRAEYDAYWSQFNTETMKNLHNTLTSMGITPIYVQFGIDPVWLENQKFINSYVNELAEYWGSHVVWMKKNGVTPEYIELFNEPDGDWNGYVAASDYNSIVESVRRILDERGCSATRIVGPGRAHIDVGASDQWVDALSSDGITAIDAWSIHGYEWGQSSGDINNPQYVRDNWQGFLNSVKAKDPSHSKPIFLTEYATKCTTFHNQTYADEKGNADNFASNTQYYGVRVFENALSFINMGANGIIVWQACDQSWNPEQFWGMEKLDTTKRPVYYALKTLSTVVPPGAFVLKSPPFAQNEIYAAAFTTDDRFIIAFANGTAEERAVTVNVNNANISFLKAEAMVNGAIKSKSMTVENNSFPVCLPRDSTLVVTLALSQYIDRRGLRLTQRQSPTEGERQVTPDSYAGKPSCRTGSFMPGNSSRALAPLLQRCLPYDQFTFLHIH</sequence>
<proteinExistence type="predicted"/>
<dbReference type="InterPro" id="IPR017853">
    <property type="entry name" value="GH"/>
</dbReference>
<organism evidence="2 3">
    <name type="scientific">Aetokthonos hydrillicola Thurmond2011</name>
    <dbReference type="NCBI Taxonomy" id="2712845"/>
    <lineage>
        <taxon>Bacteria</taxon>
        <taxon>Bacillati</taxon>
        <taxon>Cyanobacteriota</taxon>
        <taxon>Cyanophyceae</taxon>
        <taxon>Nostocales</taxon>
        <taxon>Hapalosiphonaceae</taxon>
        <taxon>Aetokthonos</taxon>
    </lineage>
</organism>
<reference evidence="3" key="1">
    <citation type="journal article" date="2021" name="Science">
        <title>Hunting the eagle killer: A cyanobacterial neurotoxin causes vacuolar myelinopathy.</title>
        <authorList>
            <person name="Breinlinger S."/>
            <person name="Phillips T.J."/>
            <person name="Haram B.N."/>
            <person name="Mares J."/>
            <person name="Martinez Yerena J.A."/>
            <person name="Hrouzek P."/>
            <person name="Sobotka R."/>
            <person name="Henderson W.M."/>
            <person name="Schmieder P."/>
            <person name="Williams S.M."/>
            <person name="Lauderdale J.D."/>
            <person name="Wilde H.D."/>
            <person name="Gerrin W."/>
            <person name="Kust A."/>
            <person name="Washington J.W."/>
            <person name="Wagner C."/>
            <person name="Geier B."/>
            <person name="Liebeke M."/>
            <person name="Enke H."/>
            <person name="Niedermeyer T.H.J."/>
            <person name="Wilde S.B."/>
        </authorList>
    </citation>
    <scope>NUCLEOTIDE SEQUENCE [LARGE SCALE GENOMIC DNA]</scope>
    <source>
        <strain evidence="3">Thurmond2011</strain>
    </source>
</reference>
<evidence type="ECO:0000313" key="2">
    <source>
        <dbReference type="EMBL" id="MDR9899426.1"/>
    </source>
</evidence>
<name>A0AAP5ID85_9CYAN</name>
<comment type="caution">
    <text evidence="2">The sequence shown here is derived from an EMBL/GenBank/DDBJ whole genome shotgun (WGS) entry which is preliminary data.</text>
</comment>
<dbReference type="AlphaFoldDB" id="A0AAP5ID85"/>
<protein>
    <submittedName>
        <fullName evidence="2">Uncharacterized protein</fullName>
    </submittedName>
</protein>
<evidence type="ECO:0000256" key="1">
    <source>
        <dbReference type="SAM" id="MobiDB-lite"/>
    </source>
</evidence>
<dbReference type="Proteomes" id="UP000667802">
    <property type="component" value="Unassembled WGS sequence"/>
</dbReference>
<dbReference type="SUPFAM" id="SSF51445">
    <property type="entry name" value="(Trans)glycosidases"/>
    <property type="match status" value="1"/>
</dbReference>
<accession>A0AAP5ID85</accession>
<gene>
    <name evidence="2" type="ORF">G7B40_033425</name>
</gene>
<feature type="region of interest" description="Disordered" evidence="1">
    <location>
        <begin position="459"/>
        <end position="488"/>
    </location>
</feature>
<dbReference type="EMBL" id="JAALHA020000024">
    <property type="protein sequence ID" value="MDR9899426.1"/>
    <property type="molecule type" value="Genomic_DNA"/>
</dbReference>
<keyword evidence="3" id="KW-1185">Reference proteome</keyword>